<keyword evidence="2" id="KW-1133">Transmembrane helix</keyword>
<dbReference type="EMBL" id="JQBL01000009">
    <property type="protein sequence ID" value="KRN50441.1"/>
    <property type="molecule type" value="Genomic_DNA"/>
</dbReference>
<accession>A0A0R2HBI1</accession>
<gene>
    <name evidence="4" type="ORF">IV49_GL002089</name>
</gene>
<evidence type="ECO:0000256" key="1">
    <source>
        <dbReference type="ARBA" id="ARBA00006464"/>
    </source>
</evidence>
<comment type="caution">
    <text evidence="4">The sequence shown here is derived from an EMBL/GenBank/DDBJ whole genome shotgun (WGS) entry which is preliminary data.</text>
</comment>
<dbReference type="RefSeq" id="WP_080703107.1">
    <property type="nucleotide sequence ID" value="NZ_JNKN01000009.1"/>
</dbReference>
<dbReference type="Pfam" id="PF02397">
    <property type="entry name" value="Bac_transf"/>
    <property type="match status" value="1"/>
</dbReference>
<dbReference type="InterPro" id="IPR003362">
    <property type="entry name" value="Bact_transf"/>
</dbReference>
<protein>
    <submittedName>
        <fullName evidence="4">Sugar transferase</fullName>
    </submittedName>
</protein>
<keyword evidence="2" id="KW-0472">Membrane</keyword>
<evidence type="ECO:0000259" key="3">
    <source>
        <dbReference type="Pfam" id="PF02397"/>
    </source>
</evidence>
<dbReference type="PANTHER" id="PTHR30576:SF0">
    <property type="entry name" value="UNDECAPRENYL-PHOSPHATE N-ACETYLGALACTOSAMINYL 1-PHOSPHATE TRANSFERASE-RELATED"/>
    <property type="match status" value="1"/>
</dbReference>
<organism evidence="4 5">
    <name type="scientific">Kandleria vitulina DSM 20405</name>
    <dbReference type="NCBI Taxonomy" id="1410657"/>
    <lineage>
        <taxon>Bacteria</taxon>
        <taxon>Bacillati</taxon>
        <taxon>Bacillota</taxon>
        <taxon>Erysipelotrichia</taxon>
        <taxon>Erysipelotrichales</taxon>
        <taxon>Coprobacillaceae</taxon>
        <taxon>Kandleria</taxon>
    </lineage>
</organism>
<dbReference type="AlphaFoldDB" id="A0A0R2HBI1"/>
<evidence type="ECO:0000313" key="4">
    <source>
        <dbReference type="EMBL" id="KRN50441.1"/>
    </source>
</evidence>
<sequence length="236" mass="27202">MNENIVETYVTLNGNVIHRKIYSQALIVVFAGIKFMFDRLLAIFGLMVASPLMIIIAIAIKLDSKGPVLFKQERTGKHGKNFYIYKFRTMVEKNDVHDFSKADEHTKIGKILRKTSLDELPQLFSIAIGKMSFIGTRPWITDYYDNMNEEQRRRYAVRPGLTGLAQAMGRNNISIFDKINYDLEYIRDYSLYQDIKIIFLTIKTVFTGHGADAGKNTIKKELDDLKNNNKQMEVSK</sequence>
<dbReference type="PANTHER" id="PTHR30576">
    <property type="entry name" value="COLANIC BIOSYNTHESIS UDP-GLUCOSE LIPID CARRIER TRANSFERASE"/>
    <property type="match status" value="1"/>
</dbReference>
<keyword evidence="5" id="KW-1185">Reference proteome</keyword>
<dbReference type="PATRIC" id="fig|1410657.5.peg.2158"/>
<dbReference type="Proteomes" id="UP000051841">
    <property type="component" value="Unassembled WGS sequence"/>
</dbReference>
<feature type="domain" description="Bacterial sugar transferase" evidence="3">
    <location>
        <begin position="34"/>
        <end position="206"/>
    </location>
</feature>
<reference evidence="4 5" key="1">
    <citation type="journal article" date="2015" name="Genome Announc.">
        <title>Expanding the biotechnology potential of lactobacilli through comparative genomics of 213 strains and associated genera.</title>
        <authorList>
            <person name="Sun Z."/>
            <person name="Harris H.M."/>
            <person name="McCann A."/>
            <person name="Guo C."/>
            <person name="Argimon S."/>
            <person name="Zhang W."/>
            <person name="Yang X."/>
            <person name="Jeffery I.B."/>
            <person name="Cooney J.C."/>
            <person name="Kagawa T.F."/>
            <person name="Liu W."/>
            <person name="Song Y."/>
            <person name="Salvetti E."/>
            <person name="Wrobel A."/>
            <person name="Rasinkangas P."/>
            <person name="Parkhill J."/>
            <person name="Rea M.C."/>
            <person name="O'Sullivan O."/>
            <person name="Ritari J."/>
            <person name="Douillard F.P."/>
            <person name="Paul Ross R."/>
            <person name="Yang R."/>
            <person name="Briner A.E."/>
            <person name="Felis G.E."/>
            <person name="de Vos W.M."/>
            <person name="Barrangou R."/>
            <person name="Klaenhammer T.R."/>
            <person name="Caufield P.W."/>
            <person name="Cui Y."/>
            <person name="Zhang H."/>
            <person name="O'Toole P.W."/>
        </authorList>
    </citation>
    <scope>NUCLEOTIDE SEQUENCE [LARGE SCALE GENOMIC DNA]</scope>
    <source>
        <strain evidence="4 5">DSM 20405</strain>
    </source>
</reference>
<name>A0A0R2HBI1_9FIRM</name>
<keyword evidence="4" id="KW-0808">Transferase</keyword>
<feature type="transmembrane region" description="Helical" evidence="2">
    <location>
        <begin position="43"/>
        <end position="62"/>
    </location>
</feature>
<proteinExistence type="inferred from homology"/>
<comment type="similarity">
    <text evidence="1">Belongs to the bacterial sugar transferase family.</text>
</comment>
<keyword evidence="2" id="KW-0812">Transmembrane</keyword>
<evidence type="ECO:0000256" key="2">
    <source>
        <dbReference type="SAM" id="Phobius"/>
    </source>
</evidence>
<evidence type="ECO:0000313" key="5">
    <source>
        <dbReference type="Proteomes" id="UP000051841"/>
    </source>
</evidence>
<dbReference type="GO" id="GO:0016780">
    <property type="term" value="F:phosphotransferase activity, for other substituted phosphate groups"/>
    <property type="evidence" value="ECO:0007669"/>
    <property type="project" value="TreeGrafter"/>
</dbReference>